<feature type="domain" description="G-protein coupled receptors family 1 profile" evidence="7">
    <location>
        <begin position="155"/>
        <end position="395"/>
    </location>
</feature>
<feature type="non-terminal residue" evidence="8">
    <location>
        <position position="1"/>
    </location>
</feature>
<dbReference type="InterPro" id="IPR000276">
    <property type="entry name" value="GPCR_Rhodpsn"/>
</dbReference>
<dbReference type="Gene3D" id="1.20.1070.10">
    <property type="entry name" value="Rhodopsin 7-helix transmembrane proteins"/>
    <property type="match status" value="2"/>
</dbReference>
<evidence type="ECO:0000259" key="7">
    <source>
        <dbReference type="PROSITE" id="PS50262"/>
    </source>
</evidence>
<dbReference type="GO" id="GO:0004930">
    <property type="term" value="F:G protein-coupled receptor activity"/>
    <property type="evidence" value="ECO:0007669"/>
    <property type="project" value="InterPro"/>
</dbReference>
<reference evidence="8 9" key="1">
    <citation type="submission" date="2022-05" db="EMBL/GenBank/DDBJ databases">
        <authorList>
            <consortium name="Genoscope - CEA"/>
            <person name="William W."/>
        </authorList>
    </citation>
    <scope>NUCLEOTIDE SEQUENCE [LARGE SCALE GENOMIC DNA]</scope>
</reference>
<evidence type="ECO:0000313" key="8">
    <source>
        <dbReference type="EMBL" id="CAH3129781.1"/>
    </source>
</evidence>
<protein>
    <recommendedName>
        <fullName evidence="7">G-protein coupled receptors family 1 profile domain-containing protein</fullName>
    </recommendedName>
</protein>
<keyword evidence="4 6" id="KW-1133">Transmembrane helix</keyword>
<evidence type="ECO:0000256" key="5">
    <source>
        <dbReference type="ARBA" id="ARBA00023136"/>
    </source>
</evidence>
<feature type="transmembrane region" description="Helical" evidence="6">
    <location>
        <begin position="102"/>
        <end position="121"/>
    </location>
</feature>
<dbReference type="CDD" id="cd00637">
    <property type="entry name" value="7tm_classA_rhodopsin-like"/>
    <property type="match status" value="1"/>
</dbReference>
<sequence length="475" mass="53344">SIILFALNKETSLRPPSKLLYRCLTTTDLLVGLVSQPLVVTYCMSLVCKHWGLCRYTRAAVYVSSFALCPVSFLALTAISVNRLLTLLMVIRYIQIVTFKRTCIITATFWILSVAAGSFSISHTRITRWYIVGFQQQSISFSAINIFLSITAFLGNFLILVALNKESSLYPPSKLLYRSLATTDLLVGLVTQPLAATHWRFLVHEHWSFCQYAKGAAFISGFVLCSVSLLTLTAISVDRLLALLLGIRYRQIVTLKRTCIITASFWILSVAAGLFSILHNQIAISCYIIGIPLCSVISIASYTKIFGTLRHHQTHVQDHVQQQPSQPNAMNMARYRKAVNSALWVQLALAVCYVPKCIILIVICHGKTHSSHVFVINAIANILTYFNSTLNPFLYCWKVREGYSHHPPSKLLYRCLATTNLLVGLVRQPLAATYWMSLVHEHRIYISSYALCSVSLFTLMAISVDRLLAHLLEIR</sequence>
<organism evidence="8 9">
    <name type="scientific">Pocillopora meandrina</name>
    <dbReference type="NCBI Taxonomy" id="46732"/>
    <lineage>
        <taxon>Eukaryota</taxon>
        <taxon>Metazoa</taxon>
        <taxon>Cnidaria</taxon>
        <taxon>Anthozoa</taxon>
        <taxon>Hexacorallia</taxon>
        <taxon>Scleractinia</taxon>
        <taxon>Astrocoeniina</taxon>
        <taxon>Pocilloporidae</taxon>
        <taxon>Pocillopora</taxon>
    </lineage>
</organism>
<dbReference type="InterPro" id="IPR017452">
    <property type="entry name" value="GPCR_Rhodpsn_7TM"/>
</dbReference>
<comment type="subcellular location">
    <subcellularLocation>
        <location evidence="1">Cell membrane</location>
        <topology evidence="1">Multi-pass membrane protein</topology>
    </subcellularLocation>
</comment>
<dbReference type="PANTHER" id="PTHR22750">
    <property type="entry name" value="G-PROTEIN COUPLED RECEPTOR"/>
    <property type="match status" value="1"/>
</dbReference>
<dbReference type="PRINTS" id="PR00237">
    <property type="entry name" value="GPCRRHODOPSN"/>
</dbReference>
<feature type="transmembrane region" description="Helical" evidence="6">
    <location>
        <begin position="215"/>
        <end position="237"/>
    </location>
</feature>
<dbReference type="GO" id="GO:0005886">
    <property type="term" value="C:plasma membrane"/>
    <property type="evidence" value="ECO:0007669"/>
    <property type="project" value="UniProtKB-SubCell"/>
</dbReference>
<dbReference type="Pfam" id="PF00001">
    <property type="entry name" value="7tm_1"/>
    <property type="match status" value="2"/>
</dbReference>
<feature type="transmembrane region" description="Helical" evidence="6">
    <location>
        <begin position="258"/>
        <end position="276"/>
    </location>
</feature>
<keyword evidence="3 6" id="KW-0812">Transmembrane</keyword>
<feature type="transmembrane region" description="Helical" evidence="6">
    <location>
        <begin position="141"/>
        <end position="163"/>
    </location>
</feature>
<dbReference type="EMBL" id="CALNXJ010000024">
    <property type="protein sequence ID" value="CAH3129781.1"/>
    <property type="molecule type" value="Genomic_DNA"/>
</dbReference>
<keyword evidence="5 6" id="KW-0472">Membrane</keyword>
<accession>A0AAU9WZ44</accession>
<keyword evidence="9" id="KW-1185">Reference proteome</keyword>
<keyword evidence="2" id="KW-1003">Cell membrane</keyword>
<feature type="transmembrane region" description="Helical" evidence="6">
    <location>
        <begin position="282"/>
        <end position="302"/>
    </location>
</feature>
<feature type="transmembrane region" description="Helical" evidence="6">
    <location>
        <begin position="444"/>
        <end position="468"/>
    </location>
</feature>
<feature type="transmembrane region" description="Helical" evidence="6">
    <location>
        <begin position="59"/>
        <end position="81"/>
    </location>
</feature>
<dbReference type="AlphaFoldDB" id="A0AAU9WZ44"/>
<feature type="domain" description="G-protein coupled receptors family 1 profile" evidence="7">
    <location>
        <begin position="1"/>
        <end position="114"/>
    </location>
</feature>
<feature type="transmembrane region" description="Helical" evidence="6">
    <location>
        <begin position="342"/>
        <end position="363"/>
    </location>
</feature>
<feature type="transmembrane region" description="Helical" evidence="6">
    <location>
        <begin position="369"/>
        <end position="390"/>
    </location>
</feature>
<name>A0AAU9WZ44_9CNID</name>
<dbReference type="PROSITE" id="PS50262">
    <property type="entry name" value="G_PROTEIN_RECEP_F1_2"/>
    <property type="match status" value="2"/>
</dbReference>
<evidence type="ECO:0000256" key="4">
    <source>
        <dbReference type="ARBA" id="ARBA00022989"/>
    </source>
</evidence>
<dbReference type="Proteomes" id="UP001159428">
    <property type="component" value="Unassembled WGS sequence"/>
</dbReference>
<evidence type="ECO:0000256" key="3">
    <source>
        <dbReference type="ARBA" id="ARBA00022692"/>
    </source>
</evidence>
<dbReference type="SUPFAM" id="SSF81321">
    <property type="entry name" value="Family A G protein-coupled receptor-like"/>
    <property type="match status" value="2"/>
</dbReference>
<evidence type="ECO:0000313" key="9">
    <source>
        <dbReference type="Proteomes" id="UP001159428"/>
    </source>
</evidence>
<proteinExistence type="predicted"/>
<evidence type="ECO:0000256" key="2">
    <source>
        <dbReference type="ARBA" id="ARBA00022475"/>
    </source>
</evidence>
<evidence type="ECO:0000256" key="6">
    <source>
        <dbReference type="SAM" id="Phobius"/>
    </source>
</evidence>
<comment type="caution">
    <text evidence="8">The sequence shown here is derived from an EMBL/GenBank/DDBJ whole genome shotgun (WGS) entry which is preliminary data.</text>
</comment>
<gene>
    <name evidence="8" type="ORF">PMEA_00013671</name>
</gene>
<evidence type="ECO:0000256" key="1">
    <source>
        <dbReference type="ARBA" id="ARBA00004651"/>
    </source>
</evidence>